<evidence type="ECO:0000256" key="1">
    <source>
        <dbReference type="ARBA" id="ARBA00022729"/>
    </source>
</evidence>
<dbReference type="EMBL" id="VUOA01000023">
    <property type="protein sequence ID" value="KAA2236769.1"/>
    <property type="molecule type" value="Genomic_DNA"/>
</dbReference>
<keyword evidence="4" id="KW-1185">Reference proteome</keyword>
<dbReference type="OrthoDB" id="9769567at2"/>
<dbReference type="PANTHER" id="PTHR30006:SF24">
    <property type="entry name" value="SLL0237 PROTEIN"/>
    <property type="match status" value="1"/>
</dbReference>
<dbReference type="PIRSF" id="PIRSF002825">
    <property type="entry name" value="CfbpA"/>
    <property type="match status" value="1"/>
</dbReference>
<comment type="caution">
    <text evidence="3">The sequence shown here is derived from an EMBL/GenBank/DDBJ whole genome shotgun (WGS) entry which is preliminary data.</text>
</comment>
<accession>A0A5B2VEI1</accession>
<reference evidence="3 4" key="2">
    <citation type="submission" date="2019-09" db="EMBL/GenBank/DDBJ databases">
        <authorList>
            <person name="Jin C."/>
        </authorList>
    </citation>
    <scope>NUCLEOTIDE SEQUENCE [LARGE SCALE GENOMIC DNA]</scope>
    <source>
        <strain evidence="3 4">BN140002</strain>
    </source>
</reference>
<keyword evidence="1" id="KW-0732">Signal</keyword>
<dbReference type="InterPro" id="IPR006059">
    <property type="entry name" value="SBP"/>
</dbReference>
<evidence type="ECO:0000256" key="2">
    <source>
        <dbReference type="ARBA" id="ARBA00022764"/>
    </source>
</evidence>
<proteinExistence type="predicted"/>
<dbReference type="SUPFAM" id="SSF53850">
    <property type="entry name" value="Periplasmic binding protein-like II"/>
    <property type="match status" value="1"/>
</dbReference>
<evidence type="ECO:0000313" key="4">
    <source>
        <dbReference type="Proteomes" id="UP000323142"/>
    </source>
</evidence>
<name>A0A5B2VEI1_9HYPH</name>
<organism evidence="3 4">
    <name type="scientific">Salinarimonas soli</name>
    <dbReference type="NCBI Taxonomy" id="1638099"/>
    <lineage>
        <taxon>Bacteria</taxon>
        <taxon>Pseudomonadati</taxon>
        <taxon>Pseudomonadota</taxon>
        <taxon>Alphaproteobacteria</taxon>
        <taxon>Hyphomicrobiales</taxon>
        <taxon>Salinarimonadaceae</taxon>
        <taxon>Salinarimonas</taxon>
    </lineage>
</organism>
<dbReference type="Pfam" id="PF13416">
    <property type="entry name" value="SBP_bac_8"/>
    <property type="match status" value="1"/>
</dbReference>
<gene>
    <name evidence="3" type="ORF">F0L46_13455</name>
</gene>
<dbReference type="AlphaFoldDB" id="A0A5B2VEI1"/>
<dbReference type="Proteomes" id="UP000323142">
    <property type="component" value="Unassembled WGS sequence"/>
</dbReference>
<reference evidence="3 4" key="1">
    <citation type="submission" date="2019-09" db="EMBL/GenBank/DDBJ databases">
        <title>Salinarimonas rosea gen. nov., sp. nov., a new member of the a-2 subgroup of the Proteobacteria.</title>
        <authorList>
            <person name="Liu J."/>
        </authorList>
    </citation>
    <scope>NUCLEOTIDE SEQUENCE [LARGE SCALE GENOMIC DNA]</scope>
    <source>
        <strain evidence="3 4">BN140002</strain>
    </source>
</reference>
<dbReference type="InterPro" id="IPR026045">
    <property type="entry name" value="Ferric-bd"/>
</dbReference>
<dbReference type="PANTHER" id="PTHR30006">
    <property type="entry name" value="THIAMINE-BINDING PERIPLASMIC PROTEIN-RELATED"/>
    <property type="match status" value="1"/>
</dbReference>
<dbReference type="Gene3D" id="3.40.190.10">
    <property type="entry name" value="Periplasmic binding protein-like II"/>
    <property type="match status" value="2"/>
</dbReference>
<keyword evidence="2" id="KW-0574">Periplasm</keyword>
<evidence type="ECO:0000313" key="3">
    <source>
        <dbReference type="EMBL" id="KAA2236769.1"/>
    </source>
</evidence>
<sequence>MQLFRMRHRAAGDRGRALDREERMKALTGILAAAVSLAFIGGASAQGKVVLYTAHKTSLVQALAPVFERETGIKAEVIQLGSSEVSRRVRAEAKAPKADVIWSATGSLLTENADLLEPYESKEAASIDPRFKSSPAWTPYTAVIYVLLQNTRMVPDAEMPKTLTDLAAAKWKGKIASARADNSGSAFQQMMTVLTVFGDQGWTRYGEIAKNFVLTESSGAVPRYVADGEAAIGLTLEDNALEYKVGGAPVKIAYLADGTTASPDGVALVKGGPNAENGKKFIDWALSKKTQELLVKEAGRRSVRTDVAGPGDVPPLASLKLVELKTVEELGGTQAALERWRKAVGQ</sequence>
<protein>
    <submittedName>
        <fullName evidence="3">Extracellular solute-binding protein</fullName>
    </submittedName>
</protein>